<feature type="compositionally biased region" description="Basic residues" evidence="1">
    <location>
        <begin position="26"/>
        <end position="40"/>
    </location>
</feature>
<gene>
    <name evidence="2" type="ORF">AVDCRST_MAG54-4088</name>
</gene>
<organism evidence="2">
    <name type="scientific">uncultured Actinomycetospora sp</name>
    <dbReference type="NCBI Taxonomy" id="1135996"/>
    <lineage>
        <taxon>Bacteria</taxon>
        <taxon>Bacillati</taxon>
        <taxon>Actinomycetota</taxon>
        <taxon>Actinomycetes</taxon>
        <taxon>Pseudonocardiales</taxon>
        <taxon>Pseudonocardiaceae</taxon>
        <taxon>Actinomycetospora</taxon>
        <taxon>environmental samples</taxon>
    </lineage>
</organism>
<evidence type="ECO:0000256" key="1">
    <source>
        <dbReference type="SAM" id="MobiDB-lite"/>
    </source>
</evidence>
<reference evidence="2" key="1">
    <citation type="submission" date="2020-02" db="EMBL/GenBank/DDBJ databases">
        <authorList>
            <person name="Meier V. D."/>
        </authorList>
    </citation>
    <scope>NUCLEOTIDE SEQUENCE</scope>
    <source>
        <strain evidence="2">AVDCRST_MAG54</strain>
    </source>
</reference>
<feature type="non-terminal residue" evidence="2">
    <location>
        <position position="40"/>
    </location>
</feature>
<dbReference type="AlphaFoldDB" id="A0A6J4JSQ1"/>
<sequence length="40" mass="4606">APRRPLGPRPRGVARPPAQRRPAHLERRRRHPRAAGARRV</sequence>
<name>A0A6J4JSQ1_9PSEU</name>
<proteinExistence type="predicted"/>
<feature type="non-terminal residue" evidence="2">
    <location>
        <position position="1"/>
    </location>
</feature>
<evidence type="ECO:0000313" key="2">
    <source>
        <dbReference type="EMBL" id="CAA9286585.1"/>
    </source>
</evidence>
<dbReference type="EMBL" id="CADCTH010000513">
    <property type="protein sequence ID" value="CAA9286585.1"/>
    <property type="molecule type" value="Genomic_DNA"/>
</dbReference>
<protein>
    <submittedName>
        <fullName evidence="2">Uncharacterized protein</fullName>
    </submittedName>
</protein>
<accession>A0A6J4JSQ1</accession>
<feature type="region of interest" description="Disordered" evidence="1">
    <location>
        <begin position="1"/>
        <end position="40"/>
    </location>
</feature>